<keyword evidence="4" id="KW-1185">Reference proteome</keyword>
<sequence length="226" mass="25473">MYVGAWSRKLSAFCPSNFLNRRYPFFFEFDLCSVLSFESSLRGGPFIGVVSPAYLLSLSHAHLFVVYRGRPKTNMLYNINASVALYRELAKESYAAQKPEPLPKLRFRELSPLSRSTGRAKRTGTANESDSPQTCFQKPQNLLVDHLPPEIRLRVWKYAVGGQTLHILRKMAKVGHRVCRGQNCPDCAQCDFALSIDTSGIAEPFTETYKSTEASLLSLLLTCHQM</sequence>
<dbReference type="EMBL" id="MCFA01000060">
    <property type="protein sequence ID" value="ORY11554.1"/>
    <property type="molecule type" value="Genomic_DNA"/>
</dbReference>
<accession>A0A1Y1ZMY3</accession>
<protein>
    <recommendedName>
        <fullName evidence="2">DUF7730 domain-containing protein</fullName>
    </recommendedName>
</protein>
<organism evidence="3 4">
    <name type="scientific">Clohesyomyces aquaticus</name>
    <dbReference type="NCBI Taxonomy" id="1231657"/>
    <lineage>
        <taxon>Eukaryota</taxon>
        <taxon>Fungi</taxon>
        <taxon>Dikarya</taxon>
        <taxon>Ascomycota</taxon>
        <taxon>Pezizomycotina</taxon>
        <taxon>Dothideomycetes</taxon>
        <taxon>Pleosporomycetidae</taxon>
        <taxon>Pleosporales</taxon>
        <taxon>Lindgomycetaceae</taxon>
        <taxon>Clohesyomyces</taxon>
    </lineage>
</organism>
<gene>
    <name evidence="3" type="ORF">BCR34DRAFT_325433</name>
</gene>
<dbReference type="Pfam" id="PF24864">
    <property type="entry name" value="DUF7730"/>
    <property type="match status" value="1"/>
</dbReference>
<comment type="caution">
    <text evidence="3">The sequence shown here is derived from an EMBL/GenBank/DDBJ whole genome shotgun (WGS) entry which is preliminary data.</text>
</comment>
<evidence type="ECO:0000313" key="4">
    <source>
        <dbReference type="Proteomes" id="UP000193144"/>
    </source>
</evidence>
<dbReference type="InterPro" id="IPR056632">
    <property type="entry name" value="DUF7730"/>
</dbReference>
<feature type="region of interest" description="Disordered" evidence="1">
    <location>
        <begin position="114"/>
        <end position="134"/>
    </location>
</feature>
<evidence type="ECO:0000259" key="2">
    <source>
        <dbReference type="Pfam" id="PF24864"/>
    </source>
</evidence>
<feature type="domain" description="DUF7730" evidence="2">
    <location>
        <begin position="138"/>
        <end position="226"/>
    </location>
</feature>
<feature type="compositionally biased region" description="Polar residues" evidence="1">
    <location>
        <begin position="124"/>
        <end position="134"/>
    </location>
</feature>
<evidence type="ECO:0000256" key="1">
    <source>
        <dbReference type="SAM" id="MobiDB-lite"/>
    </source>
</evidence>
<dbReference type="AlphaFoldDB" id="A0A1Y1ZMY3"/>
<dbReference type="OrthoDB" id="4757095at2759"/>
<reference evidence="3 4" key="1">
    <citation type="submission" date="2016-07" db="EMBL/GenBank/DDBJ databases">
        <title>Pervasive Adenine N6-methylation of Active Genes in Fungi.</title>
        <authorList>
            <consortium name="DOE Joint Genome Institute"/>
            <person name="Mondo S.J."/>
            <person name="Dannebaum R.O."/>
            <person name="Kuo R.C."/>
            <person name="Labutti K."/>
            <person name="Haridas S."/>
            <person name="Kuo A."/>
            <person name="Salamov A."/>
            <person name="Ahrendt S.R."/>
            <person name="Lipzen A."/>
            <person name="Sullivan W."/>
            <person name="Andreopoulos W.B."/>
            <person name="Clum A."/>
            <person name="Lindquist E."/>
            <person name="Daum C."/>
            <person name="Ramamoorthy G.K."/>
            <person name="Gryganskyi A."/>
            <person name="Culley D."/>
            <person name="Magnuson J.K."/>
            <person name="James T.Y."/>
            <person name="O'Malley M.A."/>
            <person name="Stajich J.E."/>
            <person name="Spatafora J.W."/>
            <person name="Visel A."/>
            <person name="Grigoriev I.V."/>
        </authorList>
    </citation>
    <scope>NUCLEOTIDE SEQUENCE [LARGE SCALE GENOMIC DNA]</scope>
    <source>
        <strain evidence="3 4">CBS 115471</strain>
    </source>
</reference>
<name>A0A1Y1ZMY3_9PLEO</name>
<proteinExistence type="predicted"/>
<evidence type="ECO:0000313" key="3">
    <source>
        <dbReference type="EMBL" id="ORY11554.1"/>
    </source>
</evidence>
<dbReference type="Proteomes" id="UP000193144">
    <property type="component" value="Unassembled WGS sequence"/>
</dbReference>